<gene>
    <name evidence="2" type="ORF">B0H16DRAFT_1751593</name>
</gene>
<accession>A0AAD7DLW5</accession>
<evidence type="ECO:0000313" key="3">
    <source>
        <dbReference type="Proteomes" id="UP001215598"/>
    </source>
</evidence>
<reference evidence="2" key="1">
    <citation type="submission" date="2023-03" db="EMBL/GenBank/DDBJ databases">
        <title>Massive genome expansion in bonnet fungi (Mycena s.s.) driven by repeated elements and novel gene families across ecological guilds.</title>
        <authorList>
            <consortium name="Lawrence Berkeley National Laboratory"/>
            <person name="Harder C.B."/>
            <person name="Miyauchi S."/>
            <person name="Viragh M."/>
            <person name="Kuo A."/>
            <person name="Thoen E."/>
            <person name="Andreopoulos B."/>
            <person name="Lu D."/>
            <person name="Skrede I."/>
            <person name="Drula E."/>
            <person name="Henrissat B."/>
            <person name="Morin E."/>
            <person name="Kohler A."/>
            <person name="Barry K."/>
            <person name="LaButti K."/>
            <person name="Morin E."/>
            <person name="Salamov A."/>
            <person name="Lipzen A."/>
            <person name="Mereny Z."/>
            <person name="Hegedus B."/>
            <person name="Baldrian P."/>
            <person name="Stursova M."/>
            <person name="Weitz H."/>
            <person name="Taylor A."/>
            <person name="Grigoriev I.V."/>
            <person name="Nagy L.G."/>
            <person name="Martin F."/>
            <person name="Kauserud H."/>
        </authorList>
    </citation>
    <scope>NUCLEOTIDE SEQUENCE</scope>
    <source>
        <strain evidence="2">CBHHK182m</strain>
    </source>
</reference>
<dbReference type="AlphaFoldDB" id="A0AAD7DLW5"/>
<dbReference type="EMBL" id="JARKIB010000731">
    <property type="protein sequence ID" value="KAJ7693274.1"/>
    <property type="molecule type" value="Genomic_DNA"/>
</dbReference>
<dbReference type="Proteomes" id="UP001215598">
    <property type="component" value="Unassembled WGS sequence"/>
</dbReference>
<evidence type="ECO:0000313" key="2">
    <source>
        <dbReference type="EMBL" id="KAJ7693274.1"/>
    </source>
</evidence>
<proteinExistence type="predicted"/>
<protein>
    <submittedName>
        <fullName evidence="2">Uncharacterized protein</fullName>
    </submittedName>
</protein>
<comment type="caution">
    <text evidence="2">The sequence shown here is derived from an EMBL/GenBank/DDBJ whole genome shotgun (WGS) entry which is preliminary data.</text>
</comment>
<feature type="region of interest" description="Disordered" evidence="1">
    <location>
        <begin position="58"/>
        <end position="89"/>
    </location>
</feature>
<feature type="compositionally biased region" description="Pro residues" evidence="1">
    <location>
        <begin position="73"/>
        <end position="83"/>
    </location>
</feature>
<feature type="compositionally biased region" description="Low complexity" evidence="1">
    <location>
        <begin position="58"/>
        <end position="72"/>
    </location>
</feature>
<sequence>MDNTHEFPGAAESPESYSAILTKTVAAPIQILTVQLQVQHKAIQSLTKSLDMAKSSHTESYAAAATSTASTAPHPPQPHPTKPIPITDTPDKRILLRCGGESPPSFNLPYHELVAHINSVLTPLDPPRIVCASRTKDGGIFLVPESKETTKLLVESWSRWGPVRFPGDRIIPPAVYSHIQLDGIPHAAAPALDALTAELMERYP</sequence>
<name>A0AAD7DLW5_9AGAR</name>
<organism evidence="2 3">
    <name type="scientific">Mycena metata</name>
    <dbReference type="NCBI Taxonomy" id="1033252"/>
    <lineage>
        <taxon>Eukaryota</taxon>
        <taxon>Fungi</taxon>
        <taxon>Dikarya</taxon>
        <taxon>Basidiomycota</taxon>
        <taxon>Agaricomycotina</taxon>
        <taxon>Agaricomycetes</taxon>
        <taxon>Agaricomycetidae</taxon>
        <taxon>Agaricales</taxon>
        <taxon>Marasmiineae</taxon>
        <taxon>Mycenaceae</taxon>
        <taxon>Mycena</taxon>
    </lineage>
</organism>
<evidence type="ECO:0000256" key="1">
    <source>
        <dbReference type="SAM" id="MobiDB-lite"/>
    </source>
</evidence>
<keyword evidence="3" id="KW-1185">Reference proteome</keyword>